<feature type="chain" id="PRO_5040442544" evidence="2">
    <location>
        <begin position="33"/>
        <end position="428"/>
    </location>
</feature>
<feature type="region of interest" description="Disordered" evidence="1">
    <location>
        <begin position="198"/>
        <end position="230"/>
    </location>
</feature>
<evidence type="ECO:0000313" key="3">
    <source>
        <dbReference type="EMBL" id="CAG9787418.1"/>
    </source>
</evidence>
<keyword evidence="2" id="KW-0732">Signal</keyword>
<feature type="signal peptide" evidence="2">
    <location>
        <begin position="1"/>
        <end position="32"/>
    </location>
</feature>
<accession>A0A9N9R107</accession>
<dbReference type="EMBL" id="OU893348">
    <property type="protein sequence ID" value="CAG9787418.1"/>
    <property type="molecule type" value="Genomic_DNA"/>
</dbReference>
<evidence type="ECO:0000313" key="4">
    <source>
        <dbReference type="Proteomes" id="UP001153714"/>
    </source>
</evidence>
<sequence length="428" mass="46988">MSAPESHPASVTIWRLLLHLYLQRPPVSPVDATPPVGPLFFSGIIKSRTLAQLKRCILKFIQYHGNRASALKTKQSKTKLQPAVRAKSEPVAVDNSLTKPLSITDLIGVSNESSDSDTGSSQEQNDGSETDVIDEDSSEASDVCHLLAYHVGAERLFCEYLRWLDEGEKTKAMPHDAEIGRFIPDWAFQAAFQQESRYRSASLSPNTEPPPLPLSISPPDAPPPAPPTPLQEAARALLSIRGASRRRSRKLPIRSLLEDVNSKDPRALIALVDEHLKRLQKLSNEWCKEVTTVASLDSALWDLVRGLRVTNDIPVIHSSCLNKCKPLAYAPQERQSCISTGAQQGIVENRNRARSAIRRLARSRPDAARSATALLALARRSGSFETARRMVDRALGCARDVSENCAPAAAALTSFVEIITEVMIMPDV</sequence>
<dbReference type="Proteomes" id="UP001153714">
    <property type="component" value="Chromosome 17"/>
</dbReference>
<proteinExistence type="predicted"/>
<reference evidence="3" key="1">
    <citation type="submission" date="2021-12" db="EMBL/GenBank/DDBJ databases">
        <authorList>
            <person name="King R."/>
        </authorList>
    </citation>
    <scope>NUCLEOTIDE SEQUENCE</scope>
</reference>
<protein>
    <submittedName>
        <fullName evidence="3">Uncharacterized protein</fullName>
    </submittedName>
</protein>
<feature type="compositionally biased region" description="Pro residues" evidence="1">
    <location>
        <begin position="219"/>
        <end position="229"/>
    </location>
</feature>
<feature type="region of interest" description="Disordered" evidence="1">
    <location>
        <begin position="109"/>
        <end position="136"/>
    </location>
</feature>
<feature type="compositionally biased region" description="Acidic residues" evidence="1">
    <location>
        <begin position="126"/>
        <end position="136"/>
    </location>
</feature>
<organism evidence="3 4">
    <name type="scientific">Diatraea saccharalis</name>
    <name type="common">sugarcane borer</name>
    <dbReference type="NCBI Taxonomy" id="40085"/>
    <lineage>
        <taxon>Eukaryota</taxon>
        <taxon>Metazoa</taxon>
        <taxon>Ecdysozoa</taxon>
        <taxon>Arthropoda</taxon>
        <taxon>Hexapoda</taxon>
        <taxon>Insecta</taxon>
        <taxon>Pterygota</taxon>
        <taxon>Neoptera</taxon>
        <taxon>Endopterygota</taxon>
        <taxon>Lepidoptera</taxon>
        <taxon>Glossata</taxon>
        <taxon>Ditrysia</taxon>
        <taxon>Pyraloidea</taxon>
        <taxon>Crambidae</taxon>
        <taxon>Crambinae</taxon>
        <taxon>Diatraea</taxon>
    </lineage>
</organism>
<evidence type="ECO:0000256" key="2">
    <source>
        <dbReference type="SAM" id="SignalP"/>
    </source>
</evidence>
<gene>
    <name evidence="3" type="ORF">DIATSA_LOCUS5301</name>
</gene>
<keyword evidence="4" id="KW-1185">Reference proteome</keyword>
<dbReference type="AlphaFoldDB" id="A0A9N9R107"/>
<evidence type="ECO:0000256" key="1">
    <source>
        <dbReference type="SAM" id="MobiDB-lite"/>
    </source>
</evidence>
<name>A0A9N9R107_9NEOP</name>
<dbReference type="OrthoDB" id="75419at2759"/>
<reference evidence="3" key="2">
    <citation type="submission" date="2022-10" db="EMBL/GenBank/DDBJ databases">
        <authorList>
            <consortium name="ENA_rothamsted_submissions"/>
            <consortium name="culmorum"/>
            <person name="King R."/>
        </authorList>
    </citation>
    <scope>NUCLEOTIDE SEQUENCE</scope>
</reference>
<feature type="compositionally biased region" description="Low complexity" evidence="1">
    <location>
        <begin position="110"/>
        <end position="124"/>
    </location>
</feature>